<dbReference type="InterPro" id="IPR000504">
    <property type="entry name" value="RRM_dom"/>
</dbReference>
<keyword evidence="13" id="KW-1185">Reference proteome</keyword>
<comment type="similarity">
    <text evidence="2">Belongs to the RRM U1 A/B'' family.</text>
</comment>
<dbReference type="CDD" id="cd12246">
    <property type="entry name" value="RRM1_U1A_like"/>
    <property type="match status" value="1"/>
</dbReference>
<dbReference type="GO" id="GO:0030532">
    <property type="term" value="C:small nuclear ribonucleoprotein complex"/>
    <property type="evidence" value="ECO:0007669"/>
    <property type="project" value="UniProtKB-ARBA"/>
</dbReference>
<dbReference type="PANTHER" id="PTHR10501">
    <property type="entry name" value="U1 SMALL NUCLEAR RIBONUCLEOPROTEIN A/U2 SMALL NUCLEAR RIBONUCLEOPROTEIN B"/>
    <property type="match status" value="1"/>
</dbReference>
<dbReference type="CDD" id="cd12247">
    <property type="entry name" value="RRM2_U1A_like"/>
    <property type="match status" value="1"/>
</dbReference>
<feature type="domain" description="RRM" evidence="11">
    <location>
        <begin position="172"/>
        <end position="246"/>
    </location>
</feature>
<dbReference type="AlphaFoldDB" id="A0A6A6V192"/>
<evidence type="ECO:0000256" key="3">
    <source>
        <dbReference type="ARBA" id="ARBA00022664"/>
    </source>
</evidence>
<evidence type="ECO:0000256" key="4">
    <source>
        <dbReference type="ARBA" id="ARBA00022728"/>
    </source>
</evidence>
<dbReference type="Gene3D" id="3.30.70.330">
    <property type="match status" value="2"/>
</dbReference>
<sequence length="246" mass="27672">MDAMEGVVHSGGGQVAGDVDQVPIETIYINRLPERIKLEELTEILRAIFSHYGNIKDVVAKASIKRKGQAFVVFDNAESARKALEMDGFEFYPEKPMGVTMAKSRSDVTVMEKGTRELFDQHKRERLTAKERKMAEEAALQQEAPAAVKAERPRAVKTGAAAVPDEYVRPSRVLFLQNIPSEVSQDDLENIFEAFEGFSEIRYIPVRHMGFAEFENEQYAITAKEATANMPIGPDKTPMKVTYQRK</sequence>
<evidence type="ECO:0000256" key="10">
    <source>
        <dbReference type="PROSITE-ProRule" id="PRU00176"/>
    </source>
</evidence>
<dbReference type="SMART" id="SM00360">
    <property type="entry name" value="RRM"/>
    <property type="match status" value="2"/>
</dbReference>
<dbReference type="InterPro" id="IPR012677">
    <property type="entry name" value="Nucleotide-bd_a/b_plait_sf"/>
</dbReference>
<feature type="domain" description="RRM" evidence="11">
    <location>
        <begin position="25"/>
        <end position="104"/>
    </location>
</feature>
<proteinExistence type="inferred from homology"/>
<dbReference type="GO" id="GO:0003723">
    <property type="term" value="F:RNA binding"/>
    <property type="evidence" value="ECO:0007669"/>
    <property type="project" value="UniProtKB-UniRule"/>
</dbReference>
<dbReference type="GO" id="GO:0005681">
    <property type="term" value="C:spliceosomal complex"/>
    <property type="evidence" value="ECO:0007669"/>
    <property type="project" value="UniProtKB-KW"/>
</dbReference>
<comment type="subcellular location">
    <subcellularLocation>
        <location evidence="1">Nucleus</location>
    </subcellularLocation>
</comment>
<reference evidence="12" key="1">
    <citation type="journal article" date="2020" name="Stud. Mycol.">
        <title>101 Dothideomycetes genomes: a test case for predicting lifestyles and emergence of pathogens.</title>
        <authorList>
            <person name="Haridas S."/>
            <person name="Albert R."/>
            <person name="Binder M."/>
            <person name="Bloem J."/>
            <person name="Labutti K."/>
            <person name="Salamov A."/>
            <person name="Andreopoulos B."/>
            <person name="Baker S."/>
            <person name="Barry K."/>
            <person name="Bills G."/>
            <person name="Bluhm B."/>
            <person name="Cannon C."/>
            <person name="Castanera R."/>
            <person name="Culley D."/>
            <person name="Daum C."/>
            <person name="Ezra D."/>
            <person name="Gonzalez J."/>
            <person name="Henrissat B."/>
            <person name="Kuo A."/>
            <person name="Liang C."/>
            <person name="Lipzen A."/>
            <person name="Lutzoni F."/>
            <person name="Magnuson J."/>
            <person name="Mondo S."/>
            <person name="Nolan M."/>
            <person name="Ohm R."/>
            <person name="Pangilinan J."/>
            <person name="Park H.-J."/>
            <person name="Ramirez L."/>
            <person name="Alfaro M."/>
            <person name="Sun H."/>
            <person name="Tritt A."/>
            <person name="Yoshinaga Y."/>
            <person name="Zwiers L.-H."/>
            <person name="Turgeon B."/>
            <person name="Goodwin S."/>
            <person name="Spatafora J."/>
            <person name="Crous P."/>
            <person name="Grigoriev I."/>
        </authorList>
    </citation>
    <scope>NUCLEOTIDE SEQUENCE</scope>
    <source>
        <strain evidence="12">CBS 119925</strain>
    </source>
</reference>
<evidence type="ECO:0000256" key="2">
    <source>
        <dbReference type="ARBA" id="ARBA00007243"/>
    </source>
</evidence>
<dbReference type="EMBL" id="MU006590">
    <property type="protein sequence ID" value="KAF2744215.1"/>
    <property type="molecule type" value="Genomic_DNA"/>
</dbReference>
<evidence type="ECO:0000256" key="1">
    <source>
        <dbReference type="ARBA" id="ARBA00004123"/>
    </source>
</evidence>
<gene>
    <name evidence="12" type="ORF">M011DRAFT_480049</name>
</gene>
<dbReference type="Pfam" id="PF00076">
    <property type="entry name" value="RRM_1"/>
    <property type="match status" value="2"/>
</dbReference>
<protein>
    <recommendedName>
        <fullName evidence="11">RRM domain-containing protein</fullName>
    </recommendedName>
</protein>
<evidence type="ECO:0000256" key="6">
    <source>
        <dbReference type="ARBA" id="ARBA00022884"/>
    </source>
</evidence>
<dbReference type="GO" id="GO:0006397">
    <property type="term" value="P:mRNA processing"/>
    <property type="evidence" value="ECO:0007669"/>
    <property type="project" value="UniProtKB-KW"/>
</dbReference>
<keyword evidence="5" id="KW-0677">Repeat</keyword>
<keyword evidence="9" id="KW-0687">Ribonucleoprotein</keyword>
<dbReference type="OrthoDB" id="266020at2759"/>
<keyword evidence="6 10" id="KW-0694">RNA-binding</keyword>
<name>A0A6A6V192_9PLEO</name>
<evidence type="ECO:0000256" key="5">
    <source>
        <dbReference type="ARBA" id="ARBA00022737"/>
    </source>
</evidence>
<evidence type="ECO:0000256" key="7">
    <source>
        <dbReference type="ARBA" id="ARBA00023187"/>
    </source>
</evidence>
<dbReference type="GO" id="GO:0008380">
    <property type="term" value="P:RNA splicing"/>
    <property type="evidence" value="ECO:0007669"/>
    <property type="project" value="UniProtKB-KW"/>
</dbReference>
<keyword evidence="3" id="KW-0507">mRNA processing</keyword>
<dbReference type="SUPFAM" id="SSF54928">
    <property type="entry name" value="RNA-binding domain, RBD"/>
    <property type="match status" value="1"/>
</dbReference>
<evidence type="ECO:0000256" key="8">
    <source>
        <dbReference type="ARBA" id="ARBA00023242"/>
    </source>
</evidence>
<accession>A0A6A6V192</accession>
<keyword evidence="7" id="KW-0508">mRNA splicing</keyword>
<keyword evidence="8" id="KW-0539">Nucleus</keyword>
<evidence type="ECO:0000256" key="9">
    <source>
        <dbReference type="ARBA" id="ARBA00023274"/>
    </source>
</evidence>
<evidence type="ECO:0000313" key="12">
    <source>
        <dbReference type="EMBL" id="KAF2744215.1"/>
    </source>
</evidence>
<organism evidence="12 13">
    <name type="scientific">Sporormia fimetaria CBS 119925</name>
    <dbReference type="NCBI Taxonomy" id="1340428"/>
    <lineage>
        <taxon>Eukaryota</taxon>
        <taxon>Fungi</taxon>
        <taxon>Dikarya</taxon>
        <taxon>Ascomycota</taxon>
        <taxon>Pezizomycotina</taxon>
        <taxon>Dothideomycetes</taxon>
        <taxon>Pleosporomycetidae</taxon>
        <taxon>Pleosporales</taxon>
        <taxon>Sporormiaceae</taxon>
        <taxon>Sporormia</taxon>
    </lineage>
</organism>
<dbReference type="FunFam" id="3.30.70.330:FF:000029">
    <property type="entry name" value="U2 small nuclear ribonucleoprotein B"/>
    <property type="match status" value="1"/>
</dbReference>
<evidence type="ECO:0000313" key="13">
    <source>
        <dbReference type="Proteomes" id="UP000799440"/>
    </source>
</evidence>
<keyword evidence="4" id="KW-0747">Spliceosome</keyword>
<dbReference type="PROSITE" id="PS50102">
    <property type="entry name" value="RRM"/>
    <property type="match status" value="2"/>
</dbReference>
<dbReference type="FunFam" id="3.30.70.330:FF:000039">
    <property type="entry name" value="U1 small nuclear ribonucleoprotein A"/>
    <property type="match status" value="1"/>
</dbReference>
<dbReference type="InterPro" id="IPR035979">
    <property type="entry name" value="RBD_domain_sf"/>
</dbReference>
<dbReference type="Proteomes" id="UP000799440">
    <property type="component" value="Unassembled WGS sequence"/>
</dbReference>
<evidence type="ECO:0000259" key="11">
    <source>
        <dbReference type="PROSITE" id="PS50102"/>
    </source>
</evidence>